<proteinExistence type="predicted"/>
<dbReference type="Proteomes" id="UP001232156">
    <property type="component" value="Unassembled WGS sequence"/>
</dbReference>
<feature type="transmembrane region" description="Helical" evidence="1">
    <location>
        <begin position="103"/>
        <end position="124"/>
    </location>
</feature>
<reference evidence="2 3" key="1">
    <citation type="submission" date="2023-08" db="EMBL/GenBank/DDBJ databases">
        <title>Alcaligenaceae gen. nov., a novel taxon isolated from the sludge of Yixing Pesticide Factory.</title>
        <authorList>
            <person name="Ruan L."/>
        </authorList>
    </citation>
    <scope>NUCLEOTIDE SEQUENCE [LARGE SCALE GENOMIC DNA]</scope>
    <source>
        <strain evidence="2 3">LG-2</strain>
    </source>
</reference>
<evidence type="ECO:0000256" key="1">
    <source>
        <dbReference type="SAM" id="Phobius"/>
    </source>
</evidence>
<keyword evidence="1" id="KW-0812">Transmembrane</keyword>
<name>A0ABU1D5B5_9BURK</name>
<organism evidence="2 3">
    <name type="scientific">Yanghanlia caeni</name>
    <dbReference type="NCBI Taxonomy" id="3064283"/>
    <lineage>
        <taxon>Bacteria</taxon>
        <taxon>Pseudomonadati</taxon>
        <taxon>Pseudomonadota</taxon>
        <taxon>Betaproteobacteria</taxon>
        <taxon>Burkholderiales</taxon>
        <taxon>Alcaligenaceae</taxon>
        <taxon>Yanghanlia</taxon>
    </lineage>
</organism>
<dbReference type="EMBL" id="JAUZQE010000011">
    <property type="protein sequence ID" value="MDR4125627.1"/>
    <property type="molecule type" value="Genomic_DNA"/>
</dbReference>
<feature type="transmembrane region" description="Helical" evidence="1">
    <location>
        <begin position="73"/>
        <end position="97"/>
    </location>
</feature>
<protein>
    <recommendedName>
        <fullName evidence="4">Riboflavin biosynthesis protein RibA</fullName>
    </recommendedName>
</protein>
<evidence type="ECO:0000313" key="2">
    <source>
        <dbReference type="EMBL" id="MDR4125627.1"/>
    </source>
</evidence>
<sequence>MAFQILFGEKASTKFAAFFDTERELDEVSAELRRVSGLQNTQLWVVPPHDAGYERKLEPETQGVVRTAVRSHLVLGAIGLVAGVLIWGVLYLMGLPAIVSSPFYSAAAVIAFSTVAGLLLGGLVTARPDHQIVIQAVGSATAQGRWSLVAHPRNEEQCKAVEAVLQAAAVENVRSI</sequence>
<keyword evidence="3" id="KW-1185">Reference proteome</keyword>
<gene>
    <name evidence="2" type="ORF">Q8947_06470</name>
</gene>
<accession>A0ABU1D5B5</accession>
<keyword evidence="1" id="KW-1133">Transmembrane helix</keyword>
<evidence type="ECO:0008006" key="4">
    <source>
        <dbReference type="Google" id="ProtNLM"/>
    </source>
</evidence>
<comment type="caution">
    <text evidence="2">The sequence shown here is derived from an EMBL/GenBank/DDBJ whole genome shotgun (WGS) entry which is preliminary data.</text>
</comment>
<dbReference type="RefSeq" id="WP_347286803.1">
    <property type="nucleotide sequence ID" value="NZ_JAUZQE010000011.1"/>
</dbReference>
<keyword evidence="1" id="KW-0472">Membrane</keyword>
<evidence type="ECO:0000313" key="3">
    <source>
        <dbReference type="Proteomes" id="UP001232156"/>
    </source>
</evidence>